<dbReference type="STRING" id="1620.IV67_GL000273"/>
<dbReference type="InterPro" id="IPR013216">
    <property type="entry name" value="Methyltransf_11"/>
</dbReference>
<protein>
    <submittedName>
        <fullName evidence="3">Methyltransferase-like protein</fullName>
    </submittedName>
</protein>
<dbReference type="PATRIC" id="fig|1620.3.peg.278"/>
<evidence type="ECO:0000313" key="4">
    <source>
        <dbReference type="Proteomes" id="UP000051673"/>
    </source>
</evidence>
<dbReference type="CDD" id="cd02440">
    <property type="entry name" value="AdoMet_MTases"/>
    <property type="match status" value="1"/>
</dbReference>
<dbReference type="SUPFAM" id="SSF53335">
    <property type="entry name" value="S-adenosyl-L-methionine-dependent methyltransferases"/>
    <property type="match status" value="1"/>
</dbReference>
<dbReference type="Gene3D" id="3.40.50.150">
    <property type="entry name" value="Vaccinia Virus protein VP39"/>
    <property type="match status" value="1"/>
</dbReference>
<name>A0A0R2JHG4_9LACO</name>
<accession>A0A0R2JHG4</accession>
<sequence>MFAIFSEDYSGKVWTVGWGALLLFGGIVALHTSLFGKSKIWEKILATHVINSDATVLDMGTGHGLVLIKIARILGQDGHIKGIDLWKKQDQFDNSAKQLEQNIQDAQIVCEVSIDTGDIRALPYADQQFDLITCSFVMHNIKGSDERTKAFVEANRVLKKDGTLILVDTEHKSREYQHTLESLDFEVTTKSEGINGWWTGPWMGSYSMIAKKDK</sequence>
<keyword evidence="3" id="KW-0489">Methyltransferase</keyword>
<keyword evidence="3" id="KW-0808">Transferase</keyword>
<evidence type="ECO:0000259" key="2">
    <source>
        <dbReference type="Pfam" id="PF08241"/>
    </source>
</evidence>
<feature type="domain" description="Methyltransferase type 11" evidence="2">
    <location>
        <begin position="57"/>
        <end position="166"/>
    </location>
</feature>
<dbReference type="GO" id="GO:0032259">
    <property type="term" value="P:methylation"/>
    <property type="evidence" value="ECO:0007669"/>
    <property type="project" value="UniProtKB-KW"/>
</dbReference>
<reference evidence="3 4" key="1">
    <citation type="journal article" date="2015" name="Genome Announc.">
        <title>Expanding the biotechnology potential of lactobacilli through comparative genomics of 213 strains and associated genera.</title>
        <authorList>
            <person name="Sun Z."/>
            <person name="Harris H.M."/>
            <person name="McCann A."/>
            <person name="Guo C."/>
            <person name="Argimon S."/>
            <person name="Zhang W."/>
            <person name="Yang X."/>
            <person name="Jeffery I.B."/>
            <person name="Cooney J.C."/>
            <person name="Kagawa T.F."/>
            <person name="Liu W."/>
            <person name="Song Y."/>
            <person name="Salvetti E."/>
            <person name="Wrobel A."/>
            <person name="Rasinkangas P."/>
            <person name="Parkhill J."/>
            <person name="Rea M.C."/>
            <person name="O'Sullivan O."/>
            <person name="Ritari J."/>
            <person name="Douillard F.P."/>
            <person name="Paul Ross R."/>
            <person name="Yang R."/>
            <person name="Briner A.E."/>
            <person name="Felis G.E."/>
            <person name="de Vos W.M."/>
            <person name="Barrangou R."/>
            <person name="Klaenhammer T.R."/>
            <person name="Caufield P.W."/>
            <person name="Cui Y."/>
            <person name="Zhang H."/>
            <person name="O'Toole P.W."/>
        </authorList>
    </citation>
    <scope>NUCLEOTIDE SEQUENCE [LARGE SCALE GENOMIC DNA]</scope>
    <source>
        <strain evidence="3 4">DSM 20014</strain>
    </source>
</reference>
<proteinExistence type="predicted"/>
<keyword evidence="4" id="KW-1185">Reference proteome</keyword>
<keyword evidence="1" id="KW-1133">Transmembrane helix</keyword>
<evidence type="ECO:0000313" key="3">
    <source>
        <dbReference type="EMBL" id="KRN76766.1"/>
    </source>
</evidence>
<dbReference type="GO" id="GO:0008757">
    <property type="term" value="F:S-adenosylmethionine-dependent methyltransferase activity"/>
    <property type="evidence" value="ECO:0007669"/>
    <property type="project" value="InterPro"/>
</dbReference>
<comment type="caution">
    <text evidence="3">The sequence shown here is derived from an EMBL/GenBank/DDBJ whole genome shotgun (WGS) entry which is preliminary data.</text>
</comment>
<keyword evidence="1" id="KW-0472">Membrane</keyword>
<dbReference type="Proteomes" id="UP000051673">
    <property type="component" value="Unassembled WGS sequence"/>
</dbReference>
<dbReference type="PANTHER" id="PTHR45277">
    <property type="entry name" value="EXPRESSED PROTEIN"/>
    <property type="match status" value="1"/>
</dbReference>
<dbReference type="InterPro" id="IPR029063">
    <property type="entry name" value="SAM-dependent_MTases_sf"/>
</dbReference>
<organism evidence="3 4">
    <name type="scientific">Weissella minor</name>
    <dbReference type="NCBI Taxonomy" id="1620"/>
    <lineage>
        <taxon>Bacteria</taxon>
        <taxon>Bacillati</taxon>
        <taxon>Bacillota</taxon>
        <taxon>Bacilli</taxon>
        <taxon>Lactobacillales</taxon>
        <taxon>Lactobacillaceae</taxon>
        <taxon>Weissella</taxon>
    </lineage>
</organism>
<dbReference type="PANTHER" id="PTHR45277:SF1">
    <property type="entry name" value="EXPRESSED PROTEIN"/>
    <property type="match status" value="1"/>
</dbReference>
<keyword evidence="1" id="KW-0812">Transmembrane</keyword>
<evidence type="ECO:0000256" key="1">
    <source>
        <dbReference type="SAM" id="Phobius"/>
    </source>
</evidence>
<dbReference type="EMBL" id="JQCD01000024">
    <property type="protein sequence ID" value="KRN76766.1"/>
    <property type="molecule type" value="Genomic_DNA"/>
</dbReference>
<feature type="transmembrane region" description="Helical" evidence="1">
    <location>
        <begin position="16"/>
        <end position="35"/>
    </location>
</feature>
<dbReference type="Pfam" id="PF08241">
    <property type="entry name" value="Methyltransf_11"/>
    <property type="match status" value="1"/>
</dbReference>
<gene>
    <name evidence="3" type="ORF">IV67_GL000273</name>
</gene>
<dbReference type="AlphaFoldDB" id="A0A0R2JHG4"/>